<accession>A0A1H0HQJ2</accession>
<proteinExistence type="inferred from homology"/>
<feature type="region of interest" description="Disordered" evidence="2">
    <location>
        <begin position="138"/>
        <end position="179"/>
    </location>
</feature>
<dbReference type="GO" id="GO:0006355">
    <property type="term" value="P:regulation of DNA-templated transcription"/>
    <property type="evidence" value="ECO:0007669"/>
    <property type="project" value="InterPro"/>
</dbReference>
<protein>
    <submittedName>
        <fullName evidence="3">Predicted transcriptional regulator</fullName>
    </submittedName>
</protein>
<dbReference type="AlphaFoldDB" id="A0A1H0HQJ2"/>
<dbReference type="GO" id="GO:0003677">
    <property type="term" value="F:DNA binding"/>
    <property type="evidence" value="ECO:0007669"/>
    <property type="project" value="InterPro"/>
</dbReference>
<dbReference type="STRING" id="1166073.SAMN05192530_104210"/>
<gene>
    <name evidence="3" type="ORF">SAMN05192530_104210</name>
</gene>
<dbReference type="Gene3D" id="1.10.10.1550">
    <property type="entry name" value="ROS/MUCR transcriptional regulator protein"/>
    <property type="match status" value="1"/>
</dbReference>
<feature type="compositionally biased region" description="Acidic residues" evidence="2">
    <location>
        <begin position="144"/>
        <end position="153"/>
    </location>
</feature>
<evidence type="ECO:0000313" key="4">
    <source>
        <dbReference type="Proteomes" id="UP000198793"/>
    </source>
</evidence>
<name>A0A1H0HQJ2_9HYPH</name>
<sequence length="179" mass="19186">MDAPQDDVATRRQHTAEIVAAYVSNNHVPRDELASLIGSVFEALNFQAASQPAAAEAPALVPAVPIKKSATPDYLICLEDGKKFKSLKRHLMTDFGLTPEAYRQKWGLPADYPMVATAYAAKRSELARKMGLGRKPAAAAEMVEAADADEPEVAEAAPASQEKAAPKRRSSRKAKAEAA</sequence>
<dbReference type="InterPro" id="IPR041920">
    <property type="entry name" value="ROS/MUCR_sf"/>
</dbReference>
<dbReference type="GO" id="GO:0008270">
    <property type="term" value="F:zinc ion binding"/>
    <property type="evidence" value="ECO:0007669"/>
    <property type="project" value="InterPro"/>
</dbReference>
<evidence type="ECO:0000256" key="1">
    <source>
        <dbReference type="ARBA" id="ARBA00007031"/>
    </source>
</evidence>
<comment type="similarity">
    <text evidence="1">Belongs to the ros/MucR family.</text>
</comment>
<dbReference type="Proteomes" id="UP000198793">
    <property type="component" value="Unassembled WGS sequence"/>
</dbReference>
<evidence type="ECO:0000313" key="3">
    <source>
        <dbReference type="EMBL" id="SDO21081.1"/>
    </source>
</evidence>
<reference evidence="3 4" key="1">
    <citation type="submission" date="2016-10" db="EMBL/GenBank/DDBJ databases">
        <authorList>
            <person name="de Groot N.N."/>
        </authorList>
    </citation>
    <scope>NUCLEOTIDE SEQUENCE [LARGE SCALE GENOMIC DNA]</scope>
    <source>
        <strain evidence="4">L7-484,KACC 16230,DSM 25025</strain>
    </source>
</reference>
<dbReference type="Pfam" id="PF05443">
    <property type="entry name" value="ROS_MUCR"/>
    <property type="match status" value="1"/>
</dbReference>
<dbReference type="EMBL" id="FNIT01000004">
    <property type="protein sequence ID" value="SDO21081.1"/>
    <property type="molecule type" value="Genomic_DNA"/>
</dbReference>
<feature type="compositionally biased region" description="Low complexity" evidence="2">
    <location>
        <begin position="154"/>
        <end position="163"/>
    </location>
</feature>
<keyword evidence="4" id="KW-1185">Reference proteome</keyword>
<evidence type="ECO:0000256" key="2">
    <source>
        <dbReference type="SAM" id="MobiDB-lite"/>
    </source>
</evidence>
<dbReference type="InterPro" id="IPR008807">
    <property type="entry name" value="ROS_MUCR"/>
</dbReference>
<dbReference type="OrthoDB" id="9809693at2"/>
<organism evidence="3 4">
    <name type="scientific">Aureimonas jatrophae</name>
    <dbReference type="NCBI Taxonomy" id="1166073"/>
    <lineage>
        <taxon>Bacteria</taxon>
        <taxon>Pseudomonadati</taxon>
        <taxon>Pseudomonadota</taxon>
        <taxon>Alphaproteobacteria</taxon>
        <taxon>Hyphomicrobiales</taxon>
        <taxon>Aurantimonadaceae</taxon>
        <taxon>Aureimonas</taxon>
    </lineage>
</organism>